<dbReference type="AlphaFoldDB" id="A0A9P1C3V4"/>
<evidence type="ECO:0000313" key="1">
    <source>
        <dbReference type="EMBL" id="CAI3984569.1"/>
    </source>
</evidence>
<reference evidence="1" key="1">
    <citation type="submission" date="2022-10" db="EMBL/GenBank/DDBJ databases">
        <authorList>
            <person name="Chen Y."/>
            <person name="Dougan E. K."/>
            <person name="Chan C."/>
            <person name="Rhodes N."/>
            <person name="Thang M."/>
        </authorList>
    </citation>
    <scope>NUCLEOTIDE SEQUENCE</scope>
</reference>
<dbReference type="OrthoDB" id="430624at2759"/>
<dbReference type="Proteomes" id="UP001152797">
    <property type="component" value="Unassembled WGS sequence"/>
</dbReference>
<dbReference type="EMBL" id="CAMXCT030000899">
    <property type="protein sequence ID" value="CAL4771881.1"/>
    <property type="molecule type" value="Genomic_DNA"/>
</dbReference>
<sequence length="80" mass="8488">MADFGEDLFLEQVPYAGKFVPLITCPQVAHQQACAFANVGPQDVACDLGCGLGGFCLEAAKLGCQGQMPRALVRMAITKR</sequence>
<accession>A0A9P1C3V4</accession>
<evidence type="ECO:0000313" key="4">
    <source>
        <dbReference type="Proteomes" id="UP001152797"/>
    </source>
</evidence>
<keyword evidence="3" id="KW-0808">Transferase</keyword>
<organism evidence="1">
    <name type="scientific">Cladocopium goreaui</name>
    <dbReference type="NCBI Taxonomy" id="2562237"/>
    <lineage>
        <taxon>Eukaryota</taxon>
        <taxon>Sar</taxon>
        <taxon>Alveolata</taxon>
        <taxon>Dinophyceae</taxon>
        <taxon>Suessiales</taxon>
        <taxon>Symbiodiniaceae</taxon>
        <taxon>Cladocopium</taxon>
    </lineage>
</organism>
<dbReference type="SUPFAM" id="SSF53335">
    <property type="entry name" value="S-adenosyl-L-methionine-dependent methyltransferases"/>
    <property type="match status" value="1"/>
</dbReference>
<proteinExistence type="predicted"/>
<protein>
    <submittedName>
        <fullName evidence="3">Methyltransferase domain-containing protein</fullName>
    </submittedName>
</protein>
<gene>
    <name evidence="1" type="ORF">C1SCF055_LOCUS12096</name>
</gene>
<keyword evidence="4" id="KW-1185">Reference proteome</keyword>
<comment type="caution">
    <text evidence="1">The sequence shown here is derived from an EMBL/GenBank/DDBJ whole genome shotgun (WGS) entry which is preliminary data.</text>
</comment>
<dbReference type="Gene3D" id="3.40.50.150">
    <property type="entry name" value="Vaccinia Virus protein VP39"/>
    <property type="match status" value="1"/>
</dbReference>
<evidence type="ECO:0000313" key="2">
    <source>
        <dbReference type="EMBL" id="CAL1137944.1"/>
    </source>
</evidence>
<dbReference type="EMBL" id="CAMXCT020000899">
    <property type="protein sequence ID" value="CAL1137944.1"/>
    <property type="molecule type" value="Genomic_DNA"/>
</dbReference>
<dbReference type="GO" id="GO:0008168">
    <property type="term" value="F:methyltransferase activity"/>
    <property type="evidence" value="ECO:0007669"/>
    <property type="project" value="UniProtKB-KW"/>
</dbReference>
<keyword evidence="3" id="KW-0489">Methyltransferase</keyword>
<name>A0A9P1C3V4_9DINO</name>
<evidence type="ECO:0000313" key="3">
    <source>
        <dbReference type="EMBL" id="CAL4771881.1"/>
    </source>
</evidence>
<reference evidence="2" key="2">
    <citation type="submission" date="2024-04" db="EMBL/GenBank/DDBJ databases">
        <authorList>
            <person name="Chen Y."/>
            <person name="Shah S."/>
            <person name="Dougan E. K."/>
            <person name="Thang M."/>
            <person name="Chan C."/>
        </authorList>
    </citation>
    <scope>NUCLEOTIDE SEQUENCE [LARGE SCALE GENOMIC DNA]</scope>
</reference>
<dbReference type="EMBL" id="CAMXCT010000899">
    <property type="protein sequence ID" value="CAI3984569.1"/>
    <property type="molecule type" value="Genomic_DNA"/>
</dbReference>
<dbReference type="GO" id="GO:0032259">
    <property type="term" value="P:methylation"/>
    <property type="evidence" value="ECO:0007669"/>
    <property type="project" value="UniProtKB-KW"/>
</dbReference>
<dbReference type="InterPro" id="IPR029063">
    <property type="entry name" value="SAM-dependent_MTases_sf"/>
</dbReference>